<name>A0A5J4NB45_9TREM</name>
<dbReference type="FunFam" id="3.30.60.60:FF:000001">
    <property type="entry name" value="Histone acetyltransferase"/>
    <property type="match status" value="1"/>
</dbReference>
<evidence type="ECO:0000256" key="3">
    <source>
        <dbReference type="ARBA" id="ARBA00022679"/>
    </source>
</evidence>
<dbReference type="GO" id="GO:0000785">
    <property type="term" value="C:chromatin"/>
    <property type="evidence" value="ECO:0007669"/>
    <property type="project" value="TreeGrafter"/>
</dbReference>
<evidence type="ECO:0000313" key="8">
    <source>
        <dbReference type="Proteomes" id="UP000324629"/>
    </source>
</evidence>
<dbReference type="GO" id="GO:0003682">
    <property type="term" value="F:chromatin binding"/>
    <property type="evidence" value="ECO:0007669"/>
    <property type="project" value="TreeGrafter"/>
</dbReference>
<dbReference type="InterPro" id="IPR050603">
    <property type="entry name" value="MYST_HAT"/>
</dbReference>
<dbReference type="PANTHER" id="PTHR10615">
    <property type="entry name" value="HISTONE ACETYLTRANSFERASE"/>
    <property type="match status" value="1"/>
</dbReference>
<keyword evidence="4" id="KW-0007">Acetylation</keyword>
<sequence>MRKTWQLYFPRGGVGPSISTLKRWSAAGVNMKRALRTFNECGRVRLSRLNQPRRRRSPHSSSGLSIPRFPAISTGSNAAREEYGNGDIGENDDDDDSSVTVAADNSGRPSQSKKRASSLDQFDPNNDECPEFSIITEENRALFASIQADVQACLPQPMESSLALPPANNPRLLVSNSNVVNYDSRTTPEQSGPEVTTTALVVEEEARFPPQIQLGHHIITTWYSAPYPSEYARLNLLYICEFCLKYAKTRKVYIRHIVSPNLFAL</sequence>
<dbReference type="SUPFAM" id="SSF55729">
    <property type="entry name" value="Acyl-CoA N-acyltransferases (Nat)"/>
    <property type="match status" value="1"/>
</dbReference>
<dbReference type="GO" id="GO:0004402">
    <property type="term" value="F:histone acetyltransferase activity"/>
    <property type="evidence" value="ECO:0007669"/>
    <property type="project" value="InterPro"/>
</dbReference>
<protein>
    <recommendedName>
        <fullName evidence="2">histone acetyltransferase</fullName>
        <ecNumber evidence="2">2.3.1.48</ecNumber>
    </recommendedName>
</protein>
<dbReference type="InterPro" id="IPR002717">
    <property type="entry name" value="HAT_MYST-type"/>
</dbReference>
<dbReference type="Proteomes" id="UP000324629">
    <property type="component" value="Unassembled WGS sequence"/>
</dbReference>
<dbReference type="EC" id="2.3.1.48" evidence="2"/>
<keyword evidence="8" id="KW-1185">Reference proteome</keyword>
<dbReference type="Pfam" id="PF17772">
    <property type="entry name" value="zf-MYST"/>
    <property type="match status" value="1"/>
</dbReference>
<dbReference type="AlphaFoldDB" id="A0A5J4NB45"/>
<dbReference type="PANTHER" id="PTHR10615:SF217">
    <property type="entry name" value="HISTONE ACETYLTRANSFERASE"/>
    <property type="match status" value="1"/>
</dbReference>
<gene>
    <name evidence="7" type="ORF">DEA37_0002873</name>
</gene>
<evidence type="ECO:0000259" key="6">
    <source>
        <dbReference type="PROSITE" id="PS51726"/>
    </source>
</evidence>
<dbReference type="GO" id="GO:0003712">
    <property type="term" value="F:transcription coregulator activity"/>
    <property type="evidence" value="ECO:0007669"/>
    <property type="project" value="TreeGrafter"/>
</dbReference>
<dbReference type="GO" id="GO:0005634">
    <property type="term" value="C:nucleus"/>
    <property type="evidence" value="ECO:0007669"/>
    <property type="project" value="TreeGrafter"/>
</dbReference>
<evidence type="ECO:0000256" key="4">
    <source>
        <dbReference type="ARBA" id="ARBA00022990"/>
    </source>
</evidence>
<comment type="caution">
    <text evidence="7">The sequence shown here is derived from an EMBL/GenBank/DDBJ whole genome shotgun (WGS) entry which is preliminary data.</text>
</comment>
<organism evidence="7 8">
    <name type="scientific">Paragonimus westermani</name>
    <dbReference type="NCBI Taxonomy" id="34504"/>
    <lineage>
        <taxon>Eukaryota</taxon>
        <taxon>Metazoa</taxon>
        <taxon>Spiralia</taxon>
        <taxon>Lophotrochozoa</taxon>
        <taxon>Platyhelminthes</taxon>
        <taxon>Trematoda</taxon>
        <taxon>Digenea</taxon>
        <taxon>Plagiorchiida</taxon>
        <taxon>Troglotremata</taxon>
        <taxon>Troglotrematidae</taxon>
        <taxon>Paragonimus</taxon>
    </lineage>
</organism>
<evidence type="ECO:0000256" key="2">
    <source>
        <dbReference type="ARBA" id="ARBA00013184"/>
    </source>
</evidence>
<feature type="compositionally biased region" description="Low complexity" evidence="5">
    <location>
        <begin position="59"/>
        <end position="68"/>
    </location>
</feature>
<accession>A0A5J4NB45</accession>
<feature type="domain" description="MYST-type HAT" evidence="6">
    <location>
        <begin position="204"/>
        <end position="265"/>
    </location>
</feature>
<reference evidence="7 8" key="1">
    <citation type="journal article" date="2019" name="Gigascience">
        <title>Whole-genome sequence of the oriental lung fluke Paragonimus westermani.</title>
        <authorList>
            <person name="Oey H."/>
            <person name="Zakrzewski M."/>
            <person name="Narain K."/>
            <person name="Devi K.R."/>
            <person name="Agatsuma T."/>
            <person name="Nawaratna S."/>
            <person name="Gobert G.N."/>
            <person name="Jones M.K."/>
            <person name="Ragan M.A."/>
            <person name="McManus D.P."/>
            <person name="Krause L."/>
        </authorList>
    </citation>
    <scope>NUCLEOTIDE SEQUENCE [LARGE SCALE GENOMIC DNA]</scope>
    <source>
        <strain evidence="7 8">IND2009</strain>
    </source>
</reference>
<proteinExistence type="inferred from homology"/>
<dbReference type="GO" id="GO:0006357">
    <property type="term" value="P:regulation of transcription by RNA polymerase II"/>
    <property type="evidence" value="ECO:0007669"/>
    <property type="project" value="TreeGrafter"/>
</dbReference>
<keyword evidence="3" id="KW-0808">Transferase</keyword>
<dbReference type="Gene3D" id="3.30.60.60">
    <property type="entry name" value="N-acetyl transferase-like"/>
    <property type="match status" value="1"/>
</dbReference>
<dbReference type="InterPro" id="IPR016181">
    <property type="entry name" value="Acyl_CoA_acyltransferase"/>
</dbReference>
<evidence type="ECO:0000313" key="7">
    <source>
        <dbReference type="EMBL" id="KAA3672816.1"/>
    </source>
</evidence>
<dbReference type="InterPro" id="IPR040706">
    <property type="entry name" value="Zf-MYST"/>
</dbReference>
<feature type="region of interest" description="Disordered" evidence="5">
    <location>
        <begin position="46"/>
        <end position="128"/>
    </location>
</feature>
<evidence type="ECO:0000256" key="1">
    <source>
        <dbReference type="ARBA" id="ARBA00010107"/>
    </source>
</evidence>
<evidence type="ECO:0000256" key="5">
    <source>
        <dbReference type="SAM" id="MobiDB-lite"/>
    </source>
</evidence>
<dbReference type="EMBL" id="QNGE01004521">
    <property type="protein sequence ID" value="KAA3672816.1"/>
    <property type="molecule type" value="Genomic_DNA"/>
</dbReference>
<dbReference type="PROSITE" id="PS51726">
    <property type="entry name" value="MYST_HAT"/>
    <property type="match status" value="1"/>
</dbReference>
<comment type="similarity">
    <text evidence="1">Belongs to the MYST (SAS/MOZ) family.</text>
</comment>